<keyword evidence="1" id="KW-0812">Transmembrane</keyword>
<evidence type="ECO:0000256" key="1">
    <source>
        <dbReference type="SAM" id="Phobius"/>
    </source>
</evidence>
<feature type="transmembrane region" description="Helical" evidence="1">
    <location>
        <begin position="21"/>
        <end position="39"/>
    </location>
</feature>
<name>A0A409X6R3_9AGAR</name>
<organism evidence="3 4">
    <name type="scientific">Gymnopilus dilepis</name>
    <dbReference type="NCBI Taxonomy" id="231916"/>
    <lineage>
        <taxon>Eukaryota</taxon>
        <taxon>Fungi</taxon>
        <taxon>Dikarya</taxon>
        <taxon>Basidiomycota</taxon>
        <taxon>Agaricomycotina</taxon>
        <taxon>Agaricomycetes</taxon>
        <taxon>Agaricomycetidae</taxon>
        <taxon>Agaricales</taxon>
        <taxon>Agaricineae</taxon>
        <taxon>Hymenogastraceae</taxon>
        <taxon>Gymnopilus</taxon>
    </lineage>
</organism>
<dbReference type="SUPFAM" id="SSF81665">
    <property type="entry name" value="Calcium ATPase, transmembrane domain M"/>
    <property type="match status" value="1"/>
</dbReference>
<proteinExistence type="predicted"/>
<keyword evidence="1" id="KW-0472">Membrane</keyword>
<evidence type="ECO:0000259" key="2">
    <source>
        <dbReference type="Pfam" id="PF00689"/>
    </source>
</evidence>
<keyword evidence="4" id="KW-1185">Reference proteome</keyword>
<evidence type="ECO:0000313" key="4">
    <source>
        <dbReference type="Proteomes" id="UP000284706"/>
    </source>
</evidence>
<feature type="transmembrane region" description="Helical" evidence="1">
    <location>
        <begin position="110"/>
        <end position="128"/>
    </location>
</feature>
<evidence type="ECO:0000313" key="3">
    <source>
        <dbReference type="EMBL" id="PPQ86469.1"/>
    </source>
</evidence>
<feature type="transmembrane region" description="Helical" evidence="1">
    <location>
        <begin position="80"/>
        <end position="98"/>
    </location>
</feature>
<dbReference type="Proteomes" id="UP000284706">
    <property type="component" value="Unassembled WGS sequence"/>
</dbReference>
<dbReference type="Gene3D" id="1.20.1110.10">
    <property type="entry name" value="Calcium-transporting ATPase, transmembrane domain"/>
    <property type="match status" value="2"/>
</dbReference>
<dbReference type="EMBL" id="NHYE01004067">
    <property type="protein sequence ID" value="PPQ86469.1"/>
    <property type="molecule type" value="Genomic_DNA"/>
</dbReference>
<sequence length="153" mass="17476">MRRPPRKKNAPIITRRLLARVLFSASIIVLGTLFVYMTGIRDDAMSRREQTMTFTCFVFLDLVSAIQNRGLGCAIFQNRMLITTVSISFLTQLALVYVSFMQKIFQTEGLSMHDLGIILGLAVCSMGLHEGRRWYERRIDAEETYTAVMEELA</sequence>
<reference evidence="3 4" key="1">
    <citation type="journal article" date="2018" name="Evol. Lett.">
        <title>Horizontal gene cluster transfer increased hallucinogenic mushroom diversity.</title>
        <authorList>
            <person name="Reynolds H.T."/>
            <person name="Vijayakumar V."/>
            <person name="Gluck-Thaler E."/>
            <person name="Korotkin H.B."/>
            <person name="Matheny P.B."/>
            <person name="Slot J.C."/>
        </authorList>
    </citation>
    <scope>NUCLEOTIDE SEQUENCE [LARGE SCALE GENOMIC DNA]</scope>
    <source>
        <strain evidence="3 4">SRW20</strain>
    </source>
</reference>
<feature type="transmembrane region" description="Helical" evidence="1">
    <location>
        <begin position="51"/>
        <end position="68"/>
    </location>
</feature>
<dbReference type="AlphaFoldDB" id="A0A409X6R3"/>
<dbReference type="Pfam" id="PF00689">
    <property type="entry name" value="Cation_ATPase_C"/>
    <property type="match status" value="1"/>
</dbReference>
<keyword evidence="1" id="KW-1133">Transmembrane helix</keyword>
<gene>
    <name evidence="3" type="ORF">CVT26_011817</name>
</gene>
<dbReference type="OrthoDB" id="3352408at2759"/>
<comment type="caution">
    <text evidence="3">The sequence shown here is derived from an EMBL/GenBank/DDBJ whole genome shotgun (WGS) entry which is preliminary data.</text>
</comment>
<feature type="domain" description="Cation-transporting P-type ATPase C-terminal" evidence="2">
    <location>
        <begin position="1"/>
        <end position="134"/>
    </location>
</feature>
<accession>A0A409X6R3</accession>
<protein>
    <recommendedName>
        <fullName evidence="2">Cation-transporting P-type ATPase C-terminal domain-containing protein</fullName>
    </recommendedName>
</protein>
<dbReference type="InterPro" id="IPR006068">
    <property type="entry name" value="ATPase_P-typ_cation-transptr_C"/>
</dbReference>
<dbReference type="STRING" id="231916.A0A409X6R3"/>
<dbReference type="InParanoid" id="A0A409X6R3"/>
<dbReference type="InterPro" id="IPR023298">
    <property type="entry name" value="ATPase_P-typ_TM_dom_sf"/>
</dbReference>